<evidence type="ECO:0000313" key="2">
    <source>
        <dbReference type="Proteomes" id="UP001501175"/>
    </source>
</evidence>
<name>A0ABP8MH28_9BACT</name>
<comment type="caution">
    <text evidence="1">The sequence shown here is derived from an EMBL/GenBank/DDBJ whole genome shotgun (WGS) entry which is preliminary data.</text>
</comment>
<organism evidence="1 2">
    <name type="scientific">Nibrella saemangeumensis</name>
    <dbReference type="NCBI Taxonomy" id="1084526"/>
    <lineage>
        <taxon>Bacteria</taxon>
        <taxon>Pseudomonadati</taxon>
        <taxon>Bacteroidota</taxon>
        <taxon>Cytophagia</taxon>
        <taxon>Cytophagales</taxon>
        <taxon>Spirosomataceae</taxon>
        <taxon>Nibrella</taxon>
    </lineage>
</organism>
<dbReference type="EMBL" id="BAABHD010000005">
    <property type="protein sequence ID" value="GAA4448700.1"/>
    <property type="molecule type" value="Genomic_DNA"/>
</dbReference>
<sequence>MVGSLLDRVNQNKSMTEVLNVVKDIFDLITYHDKWINDFFLHPLGFYYCRLYHNDEHQIRLHIWEPNYPVKQDLYIHDHFYDLCSWVLCGEIKDFLYVVQSTTDTSDYCMFTTSYSIDKNIRILARTNNFLLVKKKEERIIKKNEKYIIPKDTFHSNTVLFDESNLTVTFVFTFNHKENHSPNVVGSSKNELYYESNPIMISPEKVKELITKAEYNIWGRTNTEIK</sequence>
<dbReference type="Proteomes" id="UP001501175">
    <property type="component" value="Unassembled WGS sequence"/>
</dbReference>
<dbReference type="RefSeq" id="WP_345240578.1">
    <property type="nucleotide sequence ID" value="NZ_BAABHD010000005.1"/>
</dbReference>
<accession>A0ABP8MH28</accession>
<reference evidence="2" key="1">
    <citation type="journal article" date="2019" name="Int. J. Syst. Evol. Microbiol.">
        <title>The Global Catalogue of Microorganisms (GCM) 10K type strain sequencing project: providing services to taxonomists for standard genome sequencing and annotation.</title>
        <authorList>
            <consortium name="The Broad Institute Genomics Platform"/>
            <consortium name="The Broad Institute Genome Sequencing Center for Infectious Disease"/>
            <person name="Wu L."/>
            <person name="Ma J."/>
        </authorList>
    </citation>
    <scope>NUCLEOTIDE SEQUENCE [LARGE SCALE GENOMIC DNA]</scope>
    <source>
        <strain evidence="2">JCM 17927</strain>
    </source>
</reference>
<dbReference type="Gene3D" id="2.60.120.10">
    <property type="entry name" value="Jelly Rolls"/>
    <property type="match status" value="1"/>
</dbReference>
<dbReference type="SUPFAM" id="SSF51182">
    <property type="entry name" value="RmlC-like cupins"/>
    <property type="match status" value="1"/>
</dbReference>
<evidence type="ECO:0000313" key="1">
    <source>
        <dbReference type="EMBL" id="GAA4448700.1"/>
    </source>
</evidence>
<dbReference type="InterPro" id="IPR014710">
    <property type="entry name" value="RmlC-like_jellyroll"/>
</dbReference>
<dbReference type="InterPro" id="IPR011051">
    <property type="entry name" value="RmlC_Cupin_sf"/>
</dbReference>
<proteinExistence type="predicted"/>
<gene>
    <name evidence="1" type="ORF">GCM10023189_06960</name>
</gene>
<evidence type="ECO:0008006" key="3">
    <source>
        <dbReference type="Google" id="ProtNLM"/>
    </source>
</evidence>
<protein>
    <recommendedName>
        <fullName evidence="3">Cysteine dioxygenase</fullName>
    </recommendedName>
</protein>
<keyword evidence="2" id="KW-1185">Reference proteome</keyword>